<proteinExistence type="predicted"/>
<evidence type="ECO:0000313" key="1">
    <source>
        <dbReference type="EMBL" id="KAI8000988.1"/>
    </source>
</evidence>
<sequence>MKKRRDEESKKKTKKKMQKKKTKKKIKKKNTHRRALSRYIAVSFEDLQLHYSKAFKFFNILTDVGKITSERVEAKRRSPSAEFFVFFFSNNISSFRNRQQHNETKLSDQQLASVHHLRLFTFPLNLFIL</sequence>
<dbReference type="EMBL" id="CM045765">
    <property type="protein sequence ID" value="KAI8000988.1"/>
    <property type="molecule type" value="Genomic_DNA"/>
</dbReference>
<comment type="caution">
    <text evidence="1">The sequence shown here is derived from an EMBL/GenBank/DDBJ whole genome shotgun (WGS) entry which is preliminary data.</text>
</comment>
<evidence type="ECO:0000313" key="2">
    <source>
        <dbReference type="Proteomes" id="UP001060215"/>
    </source>
</evidence>
<reference evidence="1 2" key="1">
    <citation type="journal article" date="2022" name="Plant J.">
        <title>Chromosome-level genome of Camellia lanceoleosa provides a valuable resource for understanding genome evolution and self-incompatibility.</title>
        <authorList>
            <person name="Gong W."/>
            <person name="Xiao S."/>
            <person name="Wang L."/>
            <person name="Liao Z."/>
            <person name="Chang Y."/>
            <person name="Mo W."/>
            <person name="Hu G."/>
            <person name="Li W."/>
            <person name="Zhao G."/>
            <person name="Zhu H."/>
            <person name="Hu X."/>
            <person name="Ji K."/>
            <person name="Xiang X."/>
            <person name="Song Q."/>
            <person name="Yuan D."/>
            <person name="Jin S."/>
            <person name="Zhang L."/>
        </authorList>
    </citation>
    <scope>NUCLEOTIDE SEQUENCE [LARGE SCALE GENOMIC DNA]</scope>
    <source>
        <strain evidence="1">SQ_2022a</strain>
    </source>
</reference>
<name>A0ACC0GKG6_9ERIC</name>
<keyword evidence="2" id="KW-1185">Reference proteome</keyword>
<protein>
    <submittedName>
        <fullName evidence="1">Uncharacterized protein</fullName>
    </submittedName>
</protein>
<organism evidence="1 2">
    <name type="scientific">Camellia lanceoleosa</name>
    <dbReference type="NCBI Taxonomy" id="1840588"/>
    <lineage>
        <taxon>Eukaryota</taxon>
        <taxon>Viridiplantae</taxon>
        <taxon>Streptophyta</taxon>
        <taxon>Embryophyta</taxon>
        <taxon>Tracheophyta</taxon>
        <taxon>Spermatophyta</taxon>
        <taxon>Magnoliopsida</taxon>
        <taxon>eudicotyledons</taxon>
        <taxon>Gunneridae</taxon>
        <taxon>Pentapetalae</taxon>
        <taxon>asterids</taxon>
        <taxon>Ericales</taxon>
        <taxon>Theaceae</taxon>
        <taxon>Camellia</taxon>
    </lineage>
</organism>
<accession>A0ACC0GKG6</accession>
<dbReference type="Proteomes" id="UP001060215">
    <property type="component" value="Chromosome 8"/>
</dbReference>
<gene>
    <name evidence="1" type="ORF">LOK49_LG09G00198</name>
</gene>